<evidence type="ECO:0000256" key="1">
    <source>
        <dbReference type="SAM" id="MobiDB-lite"/>
    </source>
</evidence>
<organism evidence="4 5">
    <name type="scientific">Rhodococcus qingshengii</name>
    <dbReference type="NCBI Taxonomy" id="334542"/>
    <lineage>
        <taxon>Bacteria</taxon>
        <taxon>Bacillati</taxon>
        <taxon>Actinomycetota</taxon>
        <taxon>Actinomycetes</taxon>
        <taxon>Mycobacteriales</taxon>
        <taxon>Nocardiaceae</taxon>
        <taxon>Rhodococcus</taxon>
        <taxon>Rhodococcus erythropolis group</taxon>
    </lineage>
</organism>
<protein>
    <recommendedName>
        <fullName evidence="6">Phage holin family protein</fullName>
    </recommendedName>
</protein>
<keyword evidence="2" id="KW-1133">Transmembrane helix</keyword>
<feature type="region of interest" description="Disordered" evidence="1">
    <location>
        <begin position="52"/>
        <end position="104"/>
    </location>
</feature>
<dbReference type="RefSeq" id="WP_007733197.1">
    <property type="nucleotide sequence ID" value="NZ_AP023172.1"/>
</dbReference>
<reference evidence="4 5" key="1">
    <citation type="submission" date="2017-07" db="EMBL/GenBank/DDBJ databases">
        <title>Draft sequence of Rhodococcus enclensis 23b-28.</title>
        <authorList>
            <person name="Besaury L."/>
            <person name="Sancelme M."/>
            <person name="Amato P."/>
            <person name="Lallement A."/>
            <person name="Delort A.-M."/>
        </authorList>
    </citation>
    <scope>NUCLEOTIDE SEQUENCE [LARGE SCALE GENOMIC DNA]</scope>
    <source>
        <strain evidence="4 5">23b-28</strain>
    </source>
</reference>
<dbReference type="EMBL" id="JARDXE010000005">
    <property type="protein sequence ID" value="MDE8645301.1"/>
    <property type="molecule type" value="Genomic_DNA"/>
</dbReference>
<proteinExistence type="predicted"/>
<accession>A0A1C4DYH1</accession>
<evidence type="ECO:0000313" key="5">
    <source>
        <dbReference type="Proteomes" id="UP000230886"/>
    </source>
</evidence>
<feature type="transmembrane region" description="Helical" evidence="2">
    <location>
        <begin position="24"/>
        <end position="47"/>
    </location>
</feature>
<reference evidence="3" key="2">
    <citation type="submission" date="2023-02" db="EMBL/GenBank/DDBJ databases">
        <title>A novel hydrolase synthesized by Rhodococcus erythropolis HQ is responsible for the detoxification of Zearalenone.</title>
        <authorList>
            <person name="Hu J."/>
            <person name="Xu J."/>
        </authorList>
    </citation>
    <scope>NUCLEOTIDE SEQUENCE</scope>
    <source>
        <strain evidence="3">HQ</strain>
    </source>
</reference>
<gene>
    <name evidence="4" type="ORF">CHR55_14995</name>
    <name evidence="3" type="ORF">PXH69_10085</name>
</gene>
<sequence length="104" mass="10458">MLVVTLVLAGVGFALLIVALTTGSLIWAWACIAICVAGAVLLLVSALTSRKAVPSLDDPASGSGMSSPYGRVESSSNSSIDDAATANDDNQRNHGESPGGPDKS</sequence>
<dbReference type="Proteomes" id="UP000230886">
    <property type="component" value="Unassembled WGS sequence"/>
</dbReference>
<dbReference type="KEGG" id="rqi:C1M55_17445"/>
<evidence type="ECO:0000256" key="2">
    <source>
        <dbReference type="SAM" id="Phobius"/>
    </source>
</evidence>
<evidence type="ECO:0000313" key="4">
    <source>
        <dbReference type="EMBL" id="PCK26672.1"/>
    </source>
</evidence>
<accession>A0A069JG10</accession>
<name>A0A069JG10_RHOSG</name>
<evidence type="ECO:0000313" key="3">
    <source>
        <dbReference type="EMBL" id="MDE8645301.1"/>
    </source>
</evidence>
<dbReference type="EMBL" id="NOVD01000008">
    <property type="protein sequence ID" value="PCK26672.1"/>
    <property type="molecule type" value="Genomic_DNA"/>
</dbReference>
<keyword evidence="2" id="KW-0812">Transmembrane</keyword>
<dbReference type="AlphaFoldDB" id="A0A069JG10"/>
<dbReference type="Proteomes" id="UP001217325">
    <property type="component" value="Unassembled WGS sequence"/>
</dbReference>
<comment type="caution">
    <text evidence="4">The sequence shown here is derived from an EMBL/GenBank/DDBJ whole genome shotgun (WGS) entry which is preliminary data.</text>
</comment>
<dbReference type="GeneID" id="64141332"/>
<evidence type="ECO:0008006" key="6">
    <source>
        <dbReference type="Google" id="ProtNLM"/>
    </source>
</evidence>
<keyword evidence="2" id="KW-0472">Membrane</keyword>